<proteinExistence type="predicted"/>
<dbReference type="OMA" id="RHYIVKE"/>
<dbReference type="AlphaFoldDB" id="M3D302"/>
<dbReference type="Proteomes" id="UP000016931">
    <property type="component" value="Unassembled WGS sequence"/>
</dbReference>
<dbReference type="SUPFAM" id="SSF55298">
    <property type="entry name" value="YjgF-like"/>
    <property type="match status" value="1"/>
</dbReference>
<dbReference type="InterPro" id="IPR035959">
    <property type="entry name" value="RutC-like_sf"/>
</dbReference>
<name>M3D302_SPHMS</name>
<evidence type="ECO:0008006" key="3">
    <source>
        <dbReference type="Google" id="ProtNLM"/>
    </source>
</evidence>
<dbReference type="RefSeq" id="XP_016760726.1">
    <property type="nucleotide sequence ID" value="XM_016900718.1"/>
</dbReference>
<dbReference type="OrthoDB" id="309640at2759"/>
<dbReference type="HOGENOM" id="CLU_100715_4_4_1"/>
<dbReference type="STRING" id="692275.M3D302"/>
<dbReference type="eggNOG" id="ENOG502SQAA">
    <property type="taxonomic scope" value="Eukaryota"/>
</dbReference>
<gene>
    <name evidence="1" type="ORF">SEPMUDRAFT_108102</name>
</gene>
<evidence type="ECO:0000313" key="2">
    <source>
        <dbReference type="Proteomes" id="UP000016931"/>
    </source>
</evidence>
<evidence type="ECO:0000313" key="1">
    <source>
        <dbReference type="EMBL" id="EMF12605.1"/>
    </source>
</evidence>
<organism evidence="1 2">
    <name type="scientific">Sphaerulina musiva (strain SO2202)</name>
    <name type="common">Poplar stem canker fungus</name>
    <name type="synonym">Septoria musiva</name>
    <dbReference type="NCBI Taxonomy" id="692275"/>
    <lineage>
        <taxon>Eukaryota</taxon>
        <taxon>Fungi</taxon>
        <taxon>Dikarya</taxon>
        <taxon>Ascomycota</taxon>
        <taxon>Pezizomycotina</taxon>
        <taxon>Dothideomycetes</taxon>
        <taxon>Dothideomycetidae</taxon>
        <taxon>Mycosphaerellales</taxon>
        <taxon>Mycosphaerellaceae</taxon>
        <taxon>Sphaerulina</taxon>
    </lineage>
</organism>
<sequence>MSTSDSGVHIFNPKDNPSLAATYSQISVVPISETKRLISFAGQTGTSHGKADNEKLSFADQVRLALEKVDKNLAAVGASKKDIVMIRPYVVKLTGLSEENVKAKDDIFLQWWRSTEGDRLPPPDSLLGVDSLWSKETLFEIEVQCIADI</sequence>
<protein>
    <recommendedName>
        <fullName evidence="3">YjgF-like protein</fullName>
    </recommendedName>
</protein>
<dbReference type="CDD" id="cd00448">
    <property type="entry name" value="YjgF_YER057c_UK114_family"/>
    <property type="match status" value="1"/>
</dbReference>
<dbReference type="EMBL" id="KB456264">
    <property type="protein sequence ID" value="EMF12605.1"/>
    <property type="molecule type" value="Genomic_DNA"/>
</dbReference>
<keyword evidence="2" id="KW-1185">Reference proteome</keyword>
<dbReference type="Gene3D" id="3.30.1330.40">
    <property type="entry name" value="RutC-like"/>
    <property type="match status" value="1"/>
</dbReference>
<dbReference type="InterPro" id="IPR006175">
    <property type="entry name" value="YjgF/YER057c/UK114"/>
</dbReference>
<dbReference type="GeneID" id="27897855"/>
<reference evidence="1 2" key="1">
    <citation type="journal article" date="2012" name="PLoS Pathog.">
        <title>Diverse lifestyles and strategies of plant pathogenesis encoded in the genomes of eighteen Dothideomycetes fungi.</title>
        <authorList>
            <person name="Ohm R.A."/>
            <person name="Feau N."/>
            <person name="Henrissat B."/>
            <person name="Schoch C.L."/>
            <person name="Horwitz B.A."/>
            <person name="Barry K.W."/>
            <person name="Condon B.J."/>
            <person name="Copeland A.C."/>
            <person name="Dhillon B."/>
            <person name="Glaser F."/>
            <person name="Hesse C.N."/>
            <person name="Kosti I."/>
            <person name="LaButti K."/>
            <person name="Lindquist E.A."/>
            <person name="Lucas S."/>
            <person name="Salamov A.A."/>
            <person name="Bradshaw R.E."/>
            <person name="Ciuffetti L."/>
            <person name="Hamelin R.C."/>
            <person name="Kema G.H.J."/>
            <person name="Lawrence C."/>
            <person name="Scott J.A."/>
            <person name="Spatafora J.W."/>
            <person name="Turgeon B.G."/>
            <person name="de Wit P.J.G.M."/>
            <person name="Zhong S."/>
            <person name="Goodwin S.B."/>
            <person name="Grigoriev I.V."/>
        </authorList>
    </citation>
    <scope>NUCLEOTIDE SEQUENCE [LARGE SCALE GENOMIC DNA]</scope>
    <source>
        <strain evidence="1 2">SO2202</strain>
    </source>
</reference>
<dbReference type="Pfam" id="PF01042">
    <property type="entry name" value="Ribonuc_L-PSP"/>
    <property type="match status" value="1"/>
</dbReference>
<accession>M3D302</accession>